<gene>
    <name evidence="1" type="ORF">HCF1_06</name>
</gene>
<dbReference type="EMBL" id="MN545971">
    <property type="protein sequence ID" value="QGF21205.1"/>
    <property type="molecule type" value="Genomic_DNA"/>
</dbReference>
<accession>A0ABX6D8L8</accession>
<dbReference type="Proteomes" id="UP000397058">
    <property type="component" value="Segment"/>
</dbReference>
<evidence type="ECO:0000313" key="2">
    <source>
        <dbReference type="Proteomes" id="UP000397058"/>
    </source>
</evidence>
<keyword evidence="2" id="KW-1185">Reference proteome</keyword>
<evidence type="ECO:0000313" key="1">
    <source>
        <dbReference type="EMBL" id="QGF21205.1"/>
    </source>
</evidence>
<name>A0ABX6D8L8_9CAUD</name>
<sequence length="153" mass="18253">MHKEGRRKYAAAPDDCIYTDFQPRKKMINAYEKLALRYWCNSRKKARAGAGYVDQCYFWKDHKEGRRKYAAAPDDCIYTDFQPRKKMINAYEKLALRYWCNSRKKARAGAGYVDQCYFWKDGKMSNELELLIADWYPDFEGSRRILMNSHTKI</sequence>
<reference evidence="1 2" key="1">
    <citation type="submission" date="2019-10" db="EMBL/GenBank/DDBJ databases">
        <authorList>
            <person name="Kumar P."/>
            <person name="Meghvansi M.K."/>
            <person name="Kamboj D.V."/>
        </authorList>
    </citation>
    <scope>NUCLEOTIDE SEQUENCE [LARGE SCALE GENOMIC DNA]</scope>
</reference>
<protein>
    <submittedName>
        <fullName evidence="1">Uncharacterized protein</fullName>
    </submittedName>
</protein>
<proteinExistence type="predicted"/>
<organism evidence="1 2">
    <name type="scientific">Citrobacter phage HCF1</name>
    <dbReference type="NCBI Taxonomy" id="2849700"/>
    <lineage>
        <taxon>Viruses</taxon>
        <taxon>Duplodnaviria</taxon>
        <taxon>Heunggongvirae</taxon>
        <taxon>Uroviricota</taxon>
        <taxon>Caudoviricetes</taxon>
        <taxon>Drexlerviridae</taxon>
        <taxon>Hicfunavirus</taxon>
        <taxon>Hicfunavirus HCF1</taxon>
    </lineage>
</organism>